<accession>A0A0A8YNS4</accession>
<organism evidence="1">
    <name type="scientific">Arundo donax</name>
    <name type="common">Giant reed</name>
    <name type="synonym">Donax arundinaceus</name>
    <dbReference type="NCBI Taxonomy" id="35708"/>
    <lineage>
        <taxon>Eukaryota</taxon>
        <taxon>Viridiplantae</taxon>
        <taxon>Streptophyta</taxon>
        <taxon>Embryophyta</taxon>
        <taxon>Tracheophyta</taxon>
        <taxon>Spermatophyta</taxon>
        <taxon>Magnoliopsida</taxon>
        <taxon>Liliopsida</taxon>
        <taxon>Poales</taxon>
        <taxon>Poaceae</taxon>
        <taxon>PACMAD clade</taxon>
        <taxon>Arundinoideae</taxon>
        <taxon>Arundineae</taxon>
        <taxon>Arundo</taxon>
    </lineage>
</organism>
<reference evidence="1" key="2">
    <citation type="journal article" date="2015" name="Data Brief">
        <title>Shoot transcriptome of the giant reed, Arundo donax.</title>
        <authorList>
            <person name="Barrero R.A."/>
            <person name="Guerrero F.D."/>
            <person name="Moolhuijzen P."/>
            <person name="Goolsby J.A."/>
            <person name="Tidwell J."/>
            <person name="Bellgard S.E."/>
            <person name="Bellgard M.I."/>
        </authorList>
    </citation>
    <scope>NUCLEOTIDE SEQUENCE</scope>
    <source>
        <tissue evidence="1">Shoot tissue taken approximately 20 cm above the soil surface</tissue>
    </source>
</reference>
<reference evidence="1" key="1">
    <citation type="submission" date="2014-09" db="EMBL/GenBank/DDBJ databases">
        <authorList>
            <person name="Magalhaes I.L.F."/>
            <person name="Oliveira U."/>
            <person name="Santos F.R."/>
            <person name="Vidigal T.H.D.A."/>
            <person name="Brescovit A.D."/>
            <person name="Santos A.J."/>
        </authorList>
    </citation>
    <scope>NUCLEOTIDE SEQUENCE</scope>
    <source>
        <tissue evidence="1">Shoot tissue taken approximately 20 cm above the soil surface</tissue>
    </source>
</reference>
<protein>
    <submittedName>
        <fullName evidence="1">Uncharacterized protein</fullName>
    </submittedName>
</protein>
<evidence type="ECO:0000313" key="1">
    <source>
        <dbReference type="EMBL" id="JAD27448.1"/>
    </source>
</evidence>
<name>A0A0A8YNS4_ARUDO</name>
<sequence length="12" mass="1401">MPRTSNKSKRPV</sequence>
<proteinExistence type="predicted"/>
<dbReference type="EMBL" id="GBRH01270447">
    <property type="protein sequence ID" value="JAD27448.1"/>
    <property type="molecule type" value="Transcribed_RNA"/>
</dbReference>